<organism evidence="1 2">
    <name type="scientific">Tanacetum coccineum</name>
    <dbReference type="NCBI Taxonomy" id="301880"/>
    <lineage>
        <taxon>Eukaryota</taxon>
        <taxon>Viridiplantae</taxon>
        <taxon>Streptophyta</taxon>
        <taxon>Embryophyta</taxon>
        <taxon>Tracheophyta</taxon>
        <taxon>Spermatophyta</taxon>
        <taxon>Magnoliopsida</taxon>
        <taxon>eudicotyledons</taxon>
        <taxon>Gunneridae</taxon>
        <taxon>Pentapetalae</taxon>
        <taxon>asterids</taxon>
        <taxon>campanulids</taxon>
        <taxon>Asterales</taxon>
        <taxon>Asteraceae</taxon>
        <taxon>Asteroideae</taxon>
        <taxon>Anthemideae</taxon>
        <taxon>Anthemidinae</taxon>
        <taxon>Tanacetum</taxon>
    </lineage>
</organism>
<dbReference type="Gene3D" id="3.30.70.270">
    <property type="match status" value="1"/>
</dbReference>
<proteinExistence type="predicted"/>
<dbReference type="Proteomes" id="UP001151760">
    <property type="component" value="Unassembled WGS sequence"/>
</dbReference>
<gene>
    <name evidence="1" type="ORF">Tco_1124645</name>
</gene>
<dbReference type="InterPro" id="IPR043128">
    <property type="entry name" value="Rev_trsase/Diguanyl_cyclase"/>
</dbReference>
<evidence type="ECO:0000313" key="2">
    <source>
        <dbReference type="Proteomes" id="UP001151760"/>
    </source>
</evidence>
<protein>
    <submittedName>
        <fullName evidence="1">Uncharacterized protein</fullName>
    </submittedName>
</protein>
<keyword evidence="2" id="KW-1185">Reference proteome</keyword>
<name>A0ABQ5J876_9ASTR</name>
<reference evidence="1" key="1">
    <citation type="journal article" date="2022" name="Int. J. Mol. Sci.">
        <title>Draft Genome of Tanacetum Coccineum: Genomic Comparison of Closely Related Tanacetum-Family Plants.</title>
        <authorList>
            <person name="Yamashiro T."/>
            <person name="Shiraishi A."/>
            <person name="Nakayama K."/>
            <person name="Satake H."/>
        </authorList>
    </citation>
    <scope>NUCLEOTIDE SEQUENCE</scope>
</reference>
<dbReference type="EMBL" id="BQNB010021611">
    <property type="protein sequence ID" value="GJU08215.1"/>
    <property type="molecule type" value="Genomic_DNA"/>
</dbReference>
<accession>A0ABQ5J876</accession>
<evidence type="ECO:0000313" key="1">
    <source>
        <dbReference type="EMBL" id="GJU08215.1"/>
    </source>
</evidence>
<dbReference type="InterPro" id="IPR043502">
    <property type="entry name" value="DNA/RNA_pol_sf"/>
</dbReference>
<reference evidence="1" key="2">
    <citation type="submission" date="2022-01" db="EMBL/GenBank/DDBJ databases">
        <authorList>
            <person name="Yamashiro T."/>
            <person name="Shiraishi A."/>
            <person name="Satake H."/>
            <person name="Nakayama K."/>
        </authorList>
    </citation>
    <scope>NUCLEOTIDE SEQUENCE</scope>
</reference>
<comment type="caution">
    <text evidence="1">The sequence shown here is derived from an EMBL/GenBank/DDBJ whole genome shotgun (WGS) entry which is preliminary data.</text>
</comment>
<dbReference type="SUPFAM" id="SSF56672">
    <property type="entry name" value="DNA/RNA polymerases"/>
    <property type="match status" value="1"/>
</dbReference>
<sequence length="546" mass="62974">MDCMMVVKGLYRLLEKWREGWNGSLKQDIMMRDEDAEGDGLVVRFRELGNNWYQSCRGVLYHLFVIPVTVHHGHVTVRYCSLALLEPVFQWCHRSYLLRQKDGEHAALCIDYRELNLRVMERQDISKDCFSYALGHYEFLYLDSSFCVHRERHPRLLQVLKEELMSGTLRMVGIIMDPQRLKLSPNGRDPLLRLRKCEKFSGLAGYYRRFVEGFSRLALPLTSIDGERVCANQEAQKGTHDRLCVPNDQALREKVMTEAHSYPFTIHPGQKLNIRGLVGLLLAVGDFLYHSLCGNGDEISMDFVTGLPTTQKDMMRIWVMVVDRTRLDCMYTDFYCLRQRSDFRETIQTLKDMLVLVALDSGQIDLHYFNVESNLIESLLNHDILIDSSPKFDYLLEEFSGELVHIDPIPPDVEICFHFKPDTGVVTNKVVGDISEYNVLMPNLLPTHPTFDPDLDFTPSHDSLRSGNKIFDPGIFIEVQSERLLSWDEFSISFIHDPFSLLFDTLLSFLSENEDKVFNPGILISPLLSHQGHSFCEDSLEESPRA</sequence>